<feature type="non-terminal residue" evidence="2">
    <location>
        <position position="140"/>
    </location>
</feature>
<accession>A0A813ID53</accession>
<comment type="caution">
    <text evidence="2">The sequence shown here is derived from an EMBL/GenBank/DDBJ whole genome shotgun (WGS) entry which is preliminary data.</text>
</comment>
<protein>
    <submittedName>
        <fullName evidence="2">Uncharacterized protein</fullName>
    </submittedName>
</protein>
<feature type="region of interest" description="Disordered" evidence="1">
    <location>
        <begin position="65"/>
        <end position="94"/>
    </location>
</feature>
<organism evidence="2 3">
    <name type="scientific">Polarella glacialis</name>
    <name type="common">Dinoflagellate</name>
    <dbReference type="NCBI Taxonomy" id="89957"/>
    <lineage>
        <taxon>Eukaryota</taxon>
        <taxon>Sar</taxon>
        <taxon>Alveolata</taxon>
        <taxon>Dinophyceae</taxon>
        <taxon>Suessiales</taxon>
        <taxon>Suessiaceae</taxon>
        <taxon>Polarella</taxon>
    </lineage>
</organism>
<name>A0A813ID53_POLGL</name>
<feature type="non-terminal residue" evidence="2">
    <location>
        <position position="1"/>
    </location>
</feature>
<reference evidence="2" key="1">
    <citation type="submission" date="2021-02" db="EMBL/GenBank/DDBJ databases">
        <authorList>
            <person name="Dougan E. K."/>
            <person name="Rhodes N."/>
            <person name="Thang M."/>
            <person name="Chan C."/>
        </authorList>
    </citation>
    <scope>NUCLEOTIDE SEQUENCE</scope>
</reference>
<dbReference type="EMBL" id="CAJNNW010009106">
    <property type="protein sequence ID" value="CAE8650698.1"/>
    <property type="molecule type" value="Genomic_DNA"/>
</dbReference>
<proteinExistence type="predicted"/>
<sequence>PDKVGDFLLGLSVRRHLTGYALLRFHDCLPLQFGLIDVKKQDTDEVQQKALEIAAVLRDLRQAAPEKLGRASPEEHLSADGEEELDDLEDNVAASGKADSRQFRWVIAVDDSTVDRSPPTNARENEVQRTLAMLQGLVIA</sequence>
<evidence type="ECO:0000313" key="3">
    <source>
        <dbReference type="Proteomes" id="UP000626109"/>
    </source>
</evidence>
<dbReference type="Proteomes" id="UP000626109">
    <property type="component" value="Unassembled WGS sequence"/>
</dbReference>
<dbReference type="AlphaFoldDB" id="A0A813ID53"/>
<gene>
    <name evidence="2" type="ORF">PGLA2088_LOCUS8490</name>
</gene>
<evidence type="ECO:0000256" key="1">
    <source>
        <dbReference type="SAM" id="MobiDB-lite"/>
    </source>
</evidence>
<feature type="compositionally biased region" description="Basic and acidic residues" evidence="1">
    <location>
        <begin position="67"/>
        <end position="79"/>
    </location>
</feature>
<evidence type="ECO:0000313" key="2">
    <source>
        <dbReference type="EMBL" id="CAE8650698.1"/>
    </source>
</evidence>
<feature type="compositionally biased region" description="Acidic residues" evidence="1">
    <location>
        <begin position="80"/>
        <end position="90"/>
    </location>
</feature>